<feature type="transmembrane region" description="Helical" evidence="2">
    <location>
        <begin position="233"/>
        <end position="254"/>
    </location>
</feature>
<evidence type="ECO:0000256" key="3">
    <source>
        <dbReference type="SAM" id="SignalP"/>
    </source>
</evidence>
<proteinExistence type="predicted"/>
<organism evidence="4 5">
    <name type="scientific">Amylocarpus encephaloides</name>
    <dbReference type="NCBI Taxonomy" id="45428"/>
    <lineage>
        <taxon>Eukaryota</taxon>
        <taxon>Fungi</taxon>
        <taxon>Dikarya</taxon>
        <taxon>Ascomycota</taxon>
        <taxon>Pezizomycotina</taxon>
        <taxon>Leotiomycetes</taxon>
        <taxon>Helotiales</taxon>
        <taxon>Helotiales incertae sedis</taxon>
        <taxon>Amylocarpus</taxon>
    </lineage>
</organism>
<evidence type="ECO:0000313" key="4">
    <source>
        <dbReference type="EMBL" id="KAG9238322.1"/>
    </source>
</evidence>
<feature type="region of interest" description="Disordered" evidence="1">
    <location>
        <begin position="288"/>
        <end position="378"/>
    </location>
</feature>
<evidence type="ECO:0000256" key="1">
    <source>
        <dbReference type="SAM" id="MobiDB-lite"/>
    </source>
</evidence>
<keyword evidence="3" id="KW-0732">Signal</keyword>
<name>A0A9P7YS00_9HELO</name>
<dbReference type="EMBL" id="MU251371">
    <property type="protein sequence ID" value="KAG9238322.1"/>
    <property type="molecule type" value="Genomic_DNA"/>
</dbReference>
<keyword evidence="2" id="KW-0812">Transmembrane</keyword>
<feature type="region of interest" description="Disordered" evidence="1">
    <location>
        <begin position="392"/>
        <end position="471"/>
    </location>
</feature>
<feature type="compositionally biased region" description="Polar residues" evidence="1">
    <location>
        <begin position="367"/>
        <end position="376"/>
    </location>
</feature>
<comment type="caution">
    <text evidence="4">The sequence shown here is derived from an EMBL/GenBank/DDBJ whole genome shotgun (WGS) entry which is preliminary data.</text>
</comment>
<reference evidence="4" key="1">
    <citation type="journal article" date="2021" name="IMA Fungus">
        <title>Genomic characterization of three marine fungi, including Emericellopsis atlantica sp. nov. with signatures of a generalist lifestyle and marine biomass degradation.</title>
        <authorList>
            <person name="Hagestad O.C."/>
            <person name="Hou L."/>
            <person name="Andersen J.H."/>
            <person name="Hansen E.H."/>
            <person name="Altermark B."/>
            <person name="Li C."/>
            <person name="Kuhnert E."/>
            <person name="Cox R.J."/>
            <person name="Crous P.W."/>
            <person name="Spatafora J.W."/>
            <person name="Lail K."/>
            <person name="Amirebrahimi M."/>
            <person name="Lipzen A."/>
            <person name="Pangilinan J."/>
            <person name="Andreopoulos W."/>
            <person name="Hayes R.D."/>
            <person name="Ng V."/>
            <person name="Grigoriev I.V."/>
            <person name="Jackson S.A."/>
            <person name="Sutton T.D.S."/>
            <person name="Dobson A.D.W."/>
            <person name="Rama T."/>
        </authorList>
    </citation>
    <scope>NUCLEOTIDE SEQUENCE</scope>
    <source>
        <strain evidence="4">TRa018bII</strain>
    </source>
</reference>
<feature type="signal peptide" evidence="3">
    <location>
        <begin position="1"/>
        <end position="21"/>
    </location>
</feature>
<evidence type="ECO:0000256" key="2">
    <source>
        <dbReference type="SAM" id="Phobius"/>
    </source>
</evidence>
<keyword evidence="5" id="KW-1185">Reference proteome</keyword>
<accession>A0A9P7YS00</accession>
<dbReference type="AlphaFoldDB" id="A0A9P7YS00"/>
<feature type="chain" id="PRO_5040256271" evidence="3">
    <location>
        <begin position="22"/>
        <end position="493"/>
    </location>
</feature>
<dbReference type="Proteomes" id="UP000824998">
    <property type="component" value="Unassembled WGS sequence"/>
</dbReference>
<dbReference type="OrthoDB" id="3565311at2759"/>
<protein>
    <submittedName>
        <fullName evidence="4">Uncharacterized protein</fullName>
    </submittedName>
</protein>
<keyword evidence="2" id="KW-1133">Transmembrane helix</keyword>
<evidence type="ECO:0000313" key="5">
    <source>
        <dbReference type="Proteomes" id="UP000824998"/>
    </source>
</evidence>
<feature type="compositionally biased region" description="Polar residues" evidence="1">
    <location>
        <begin position="392"/>
        <end position="409"/>
    </location>
</feature>
<feature type="compositionally biased region" description="Basic and acidic residues" evidence="1">
    <location>
        <begin position="410"/>
        <end position="433"/>
    </location>
</feature>
<keyword evidence="2" id="KW-0472">Membrane</keyword>
<gene>
    <name evidence="4" type="ORF">BJ875DRAFT_56166</name>
</gene>
<sequence>MKTSLCSLLAAGALGGRFVLGEQTKIDDQNQNIVIDAISTPIVWNKTATIDYTVPEGQGPGNYTILLGQIQPETIVQKGQVGQFCVGASQPLVDNKQQDVKPCHKLGERVQVRLSFMLQDSTRTPLPNAFLCIAKGDDPSRCFTYSKEFEVQKDETVTSSQASVSLPTIPTSLFLTATYSALGVVSGTPSVATLFSKTVTSDPSIVATVTTAPSEQAVVKTASKSNLSLGAKVGIALGAVAVVLAILLFALFLLRRKHRQRSKPEQLMLNQSLNADSHDLITEKELSPASLEGPTPSFGLAPSSPTPSQTRHSALAPSDSIPSKPYTGSAASIPKRKPTLASSSVPVAPMVGRGMEGESVRGVEGTGNAQASSSGGATIGMAVPAGAISREVSSASSIGNGPHGTTANTRESENRSLPFEEYHDAPVYRDARHSPQVFQGGLQAPFLNESDSDRVASMSQAEIDERLREEEEERRIDAAIAEAERVKHGGQGR</sequence>